<evidence type="ECO:0000259" key="5">
    <source>
        <dbReference type="PROSITE" id="PS51891"/>
    </source>
</evidence>
<dbReference type="SUPFAM" id="SSF51316">
    <property type="entry name" value="Mss4-like"/>
    <property type="match status" value="1"/>
</dbReference>
<dbReference type="EMBL" id="JAAGLQ010000746">
    <property type="protein sequence ID" value="NEA20693.1"/>
    <property type="molecule type" value="Genomic_DNA"/>
</dbReference>
<evidence type="ECO:0000256" key="3">
    <source>
        <dbReference type="ARBA" id="ARBA00022833"/>
    </source>
</evidence>
<dbReference type="Pfam" id="PF04828">
    <property type="entry name" value="GFA"/>
    <property type="match status" value="1"/>
</dbReference>
<dbReference type="InterPro" id="IPR006913">
    <property type="entry name" value="CENP-V/GFA"/>
</dbReference>
<accession>A0A6N9UEV9</accession>
<evidence type="ECO:0000256" key="1">
    <source>
        <dbReference type="ARBA" id="ARBA00005495"/>
    </source>
</evidence>
<sequence>MNATPDIVAAAQERSGGCLCGKIRFTVKGEAVYPHTCSCPHCKKLGGGPMMWWAGFAPENITWTGESEQIWFETFRGEAKRSCCPNCFSRLAAIDNGVPEIGIVVTALDDTSGDDLVPINQSFRDDAVHWLPQVPDTQKKSPVG</sequence>
<evidence type="ECO:0000313" key="7">
    <source>
        <dbReference type="Proteomes" id="UP000471293"/>
    </source>
</evidence>
<protein>
    <submittedName>
        <fullName evidence="6">GFA family protein</fullName>
    </submittedName>
</protein>
<reference evidence="6 7" key="1">
    <citation type="submission" date="2020-01" db="EMBL/GenBank/DDBJ databases">
        <title>Insect and environment-associated Actinomycetes.</title>
        <authorList>
            <person name="Currrie C."/>
            <person name="Chevrette M."/>
            <person name="Carlson C."/>
            <person name="Stubbendieck R."/>
            <person name="Wendt-Pienkowski E."/>
        </authorList>
    </citation>
    <scope>NUCLEOTIDE SEQUENCE [LARGE SCALE GENOMIC DNA]</scope>
    <source>
        <strain evidence="6 7">SID11342</strain>
    </source>
</reference>
<dbReference type="PROSITE" id="PS51891">
    <property type="entry name" value="CENP_V_GFA"/>
    <property type="match status" value="1"/>
</dbReference>
<dbReference type="Gene3D" id="3.90.1590.10">
    <property type="entry name" value="glutathione-dependent formaldehyde- activating enzyme (gfa)"/>
    <property type="match status" value="1"/>
</dbReference>
<evidence type="ECO:0000313" key="6">
    <source>
        <dbReference type="EMBL" id="NEA20693.1"/>
    </source>
</evidence>
<dbReference type="Proteomes" id="UP000471293">
    <property type="component" value="Unassembled WGS sequence"/>
</dbReference>
<dbReference type="PANTHER" id="PTHR33337">
    <property type="entry name" value="GFA DOMAIN-CONTAINING PROTEIN"/>
    <property type="match status" value="1"/>
</dbReference>
<comment type="caution">
    <text evidence="6">The sequence shown here is derived from an EMBL/GenBank/DDBJ whole genome shotgun (WGS) entry which is preliminary data.</text>
</comment>
<proteinExistence type="inferred from homology"/>
<keyword evidence="2" id="KW-0479">Metal-binding</keyword>
<dbReference type="PANTHER" id="PTHR33337:SF40">
    <property type="entry name" value="CENP-V_GFA DOMAIN-CONTAINING PROTEIN-RELATED"/>
    <property type="match status" value="1"/>
</dbReference>
<dbReference type="GO" id="GO:0016846">
    <property type="term" value="F:carbon-sulfur lyase activity"/>
    <property type="evidence" value="ECO:0007669"/>
    <property type="project" value="InterPro"/>
</dbReference>
<evidence type="ECO:0000256" key="4">
    <source>
        <dbReference type="ARBA" id="ARBA00023239"/>
    </source>
</evidence>
<feature type="domain" description="CENP-V/GFA" evidence="5">
    <location>
        <begin position="14"/>
        <end position="125"/>
    </location>
</feature>
<dbReference type="RefSeq" id="WP_164350623.1">
    <property type="nucleotide sequence ID" value="NZ_JAAGLQ010000746.1"/>
</dbReference>
<comment type="similarity">
    <text evidence="1">Belongs to the Gfa family.</text>
</comment>
<keyword evidence="4" id="KW-0456">Lyase</keyword>
<name>A0A6N9UEV9_STRHA</name>
<organism evidence="6 7">
    <name type="scientific">Streptomyces halstedii</name>
    <dbReference type="NCBI Taxonomy" id="1944"/>
    <lineage>
        <taxon>Bacteria</taxon>
        <taxon>Bacillati</taxon>
        <taxon>Actinomycetota</taxon>
        <taxon>Actinomycetes</taxon>
        <taxon>Kitasatosporales</taxon>
        <taxon>Streptomycetaceae</taxon>
        <taxon>Streptomyces</taxon>
    </lineage>
</organism>
<dbReference type="GO" id="GO:0046872">
    <property type="term" value="F:metal ion binding"/>
    <property type="evidence" value="ECO:0007669"/>
    <property type="project" value="UniProtKB-KW"/>
</dbReference>
<dbReference type="AlphaFoldDB" id="A0A6N9UEV9"/>
<evidence type="ECO:0000256" key="2">
    <source>
        <dbReference type="ARBA" id="ARBA00022723"/>
    </source>
</evidence>
<gene>
    <name evidence="6" type="ORF">G3I29_35705</name>
</gene>
<keyword evidence="3" id="KW-0862">Zinc</keyword>
<dbReference type="InterPro" id="IPR011057">
    <property type="entry name" value="Mss4-like_sf"/>
</dbReference>